<accession>A0A4E0R8E8</accession>
<keyword evidence="7" id="KW-0966">Cell projection</keyword>
<keyword evidence="3" id="KW-0282">Flagellum</keyword>
<dbReference type="InterPro" id="IPR039505">
    <property type="entry name" value="DRC1/2_N"/>
</dbReference>
<dbReference type="GO" id="GO:0060285">
    <property type="term" value="P:cilium-dependent cell motility"/>
    <property type="evidence" value="ECO:0007669"/>
    <property type="project" value="TreeGrafter"/>
</dbReference>
<protein>
    <recommendedName>
        <fullName evidence="10">Dynein regulatory complex subunit 2</fullName>
    </recommendedName>
    <alternativeName>
        <fullName evidence="11">Coiled-coil domain-containing protein 65</fullName>
    </alternativeName>
</protein>
<comment type="subcellular location">
    <subcellularLocation>
        <location evidence="1">Cytoplasm</location>
        <location evidence="1">Cytoskeleton</location>
        <location evidence="1">Flagellum axoneme</location>
    </subcellularLocation>
    <subcellularLocation>
        <location evidence="8">Cytoplasm</location>
        <location evidence="8">Cytoskeleton</location>
        <location evidence="8">Flagellum basal body</location>
    </subcellularLocation>
</comment>
<evidence type="ECO:0000256" key="2">
    <source>
        <dbReference type="ARBA" id="ARBA00022490"/>
    </source>
</evidence>
<dbReference type="EMBL" id="JXXN02001829">
    <property type="protein sequence ID" value="THD23993.1"/>
    <property type="molecule type" value="Genomic_DNA"/>
</dbReference>
<evidence type="ECO:0000256" key="5">
    <source>
        <dbReference type="ARBA" id="ARBA00023069"/>
    </source>
</evidence>
<evidence type="ECO:0000256" key="7">
    <source>
        <dbReference type="ARBA" id="ARBA00023273"/>
    </source>
</evidence>
<dbReference type="Pfam" id="PF14772">
    <property type="entry name" value="NYD-SP28"/>
    <property type="match status" value="1"/>
</dbReference>
<dbReference type="Proteomes" id="UP000230066">
    <property type="component" value="Unassembled WGS sequence"/>
</dbReference>
<evidence type="ECO:0000259" key="14">
    <source>
        <dbReference type="Pfam" id="PF14772"/>
    </source>
</evidence>
<dbReference type="GO" id="GO:0005858">
    <property type="term" value="C:axonemal dynein complex"/>
    <property type="evidence" value="ECO:0007669"/>
    <property type="project" value="InterPro"/>
</dbReference>
<reference evidence="15" key="1">
    <citation type="submission" date="2019-03" db="EMBL/GenBank/DDBJ databases">
        <title>Improved annotation for the trematode Fasciola hepatica.</title>
        <authorList>
            <person name="Choi Y.-J."/>
            <person name="Martin J."/>
            <person name="Mitreva M."/>
        </authorList>
    </citation>
    <scope>NUCLEOTIDE SEQUENCE [LARGE SCALE GENOMIC DNA]</scope>
</reference>
<evidence type="ECO:0000256" key="3">
    <source>
        <dbReference type="ARBA" id="ARBA00022846"/>
    </source>
</evidence>
<feature type="coiled-coil region" evidence="13">
    <location>
        <begin position="92"/>
        <end position="152"/>
    </location>
</feature>
<feature type="coiled-coil region" evidence="13">
    <location>
        <begin position="248"/>
        <end position="317"/>
    </location>
</feature>
<evidence type="ECO:0000256" key="4">
    <source>
        <dbReference type="ARBA" id="ARBA00023054"/>
    </source>
</evidence>
<keyword evidence="2" id="KW-0963">Cytoplasm</keyword>
<evidence type="ECO:0000256" key="9">
    <source>
        <dbReference type="ARBA" id="ARBA00038424"/>
    </source>
</evidence>
<evidence type="ECO:0000256" key="11">
    <source>
        <dbReference type="ARBA" id="ARBA00041517"/>
    </source>
</evidence>
<evidence type="ECO:0000313" key="16">
    <source>
        <dbReference type="Proteomes" id="UP000230066"/>
    </source>
</evidence>
<dbReference type="InterPro" id="IPR039750">
    <property type="entry name" value="DRC1/DRC2"/>
</dbReference>
<dbReference type="PANTHER" id="PTHR21625">
    <property type="entry name" value="NYD-SP28 PROTEIN"/>
    <property type="match status" value="1"/>
</dbReference>
<evidence type="ECO:0000256" key="12">
    <source>
        <dbReference type="ARBA" id="ARBA00045865"/>
    </source>
</evidence>
<evidence type="ECO:0000313" key="15">
    <source>
        <dbReference type="EMBL" id="THD23993.1"/>
    </source>
</evidence>
<organism evidence="15 16">
    <name type="scientific">Fasciola hepatica</name>
    <name type="common">Liver fluke</name>
    <dbReference type="NCBI Taxonomy" id="6192"/>
    <lineage>
        <taxon>Eukaryota</taxon>
        <taxon>Metazoa</taxon>
        <taxon>Spiralia</taxon>
        <taxon>Lophotrochozoa</taxon>
        <taxon>Platyhelminthes</taxon>
        <taxon>Trematoda</taxon>
        <taxon>Digenea</taxon>
        <taxon>Plagiorchiida</taxon>
        <taxon>Echinostomata</taxon>
        <taxon>Echinostomatoidea</taxon>
        <taxon>Fasciolidae</taxon>
        <taxon>Fasciola</taxon>
    </lineage>
</organism>
<name>A0A4E0R8E8_FASHE</name>
<evidence type="ECO:0000256" key="1">
    <source>
        <dbReference type="ARBA" id="ARBA00004611"/>
    </source>
</evidence>
<dbReference type="PANTHER" id="PTHR21625:SF0">
    <property type="entry name" value="DYNEIN REGULATORY COMPLEX SUBUNIT 2"/>
    <property type="match status" value="1"/>
</dbReference>
<keyword evidence="5" id="KW-0969">Cilium</keyword>
<keyword evidence="6" id="KW-0206">Cytoskeleton</keyword>
<evidence type="ECO:0000256" key="6">
    <source>
        <dbReference type="ARBA" id="ARBA00023212"/>
    </source>
</evidence>
<sequence>MPPKKKDKFANMTEEEKAAYLEQQRLAEEEAKARKTAMLTKYLQDKLEREEKVTRLNQYKLVHHWRAIMREAKSAELKRDIDILSQTFERIIDRKDSIIKTLIKDLNEAEEQHMMSLRFHMDNVDRLIELQNDRLQKLRLDYETELQMLTNEFGQEEDFLINQHKKQLDDLKDIFVALDSTYTARETDAKTEQHSMKDDLKNKNLEDKHALRIALETKVNHLWSDFKTALSQYNKTTDEKISFFENLKAKDEKSAAEIEMQMRKLQRVGEHIAICKRKMARVSKDFEEKNKHLKDEREKLVAHFQNLKTQLNKLRDSQHEKLVKMSLESGAATKRVQKLLEKAEKIIKLGEQCRKYETEEEKVVPFYLSSLTAEEEQIVNEAFHVEGDEELSAIMRRCAPLEMFWRRFNKAQLDRLAINKERDMLRQENMQLRSLLKQYLDGISVNDEVIASKNSLVVVNGRSNLNPQSMLDDPRITRISRTNVEVTATTLVNRHENTTA</sequence>
<comment type="similarity">
    <text evidence="9">Belongs to the DRC2 family.</text>
</comment>
<dbReference type="GO" id="GO:0003352">
    <property type="term" value="P:regulation of cilium movement"/>
    <property type="evidence" value="ECO:0007669"/>
    <property type="project" value="TreeGrafter"/>
</dbReference>
<gene>
    <name evidence="15" type="ORF">D915_005223</name>
</gene>
<dbReference type="AlphaFoldDB" id="A0A4E0R8E8"/>
<evidence type="ECO:0000256" key="10">
    <source>
        <dbReference type="ARBA" id="ARBA00040899"/>
    </source>
</evidence>
<proteinExistence type="inferred from homology"/>
<comment type="caution">
    <text evidence="15">The sequence shown here is derived from an EMBL/GenBank/DDBJ whole genome shotgun (WGS) entry which is preliminary data.</text>
</comment>
<evidence type="ECO:0000256" key="13">
    <source>
        <dbReference type="SAM" id="Coils"/>
    </source>
</evidence>
<comment type="function">
    <text evidence="12">Component of the nexin-dynein regulatory complex (N-DRC), a key regulator of ciliary/flagellar motility which maintains the alignment and integrity of the distal axoneme and regulates microtubule sliding in motile axonemes. Plays a critical role in the assembly of N-DRC and also stabilizes the assembly of multiple inner dynein arms and radial spokes. Coassembles with DRC1 to form a central scaffold needed for assembly of the N-DRC and its attachment to the outer doublet microtubules.</text>
</comment>
<feature type="domain" description="Dynein regulatory complex protein 1/2 N-terminal" evidence="14">
    <location>
        <begin position="24"/>
        <end position="124"/>
    </location>
</feature>
<keyword evidence="16" id="KW-1185">Reference proteome</keyword>
<keyword evidence="4 13" id="KW-0175">Coiled coil</keyword>
<evidence type="ECO:0000256" key="8">
    <source>
        <dbReference type="ARBA" id="ARBA00037841"/>
    </source>
</evidence>
<dbReference type="GO" id="GO:0070286">
    <property type="term" value="P:axonemal dynein complex assembly"/>
    <property type="evidence" value="ECO:0007669"/>
    <property type="project" value="InterPro"/>
</dbReference>